<accession>A0A1H0SA82</accession>
<dbReference type="PIRSF" id="PIRSF037434">
    <property type="entry name" value="STHK_ChrS"/>
    <property type="match status" value="1"/>
</dbReference>
<evidence type="ECO:0000256" key="2">
    <source>
        <dbReference type="ARBA" id="ARBA00022777"/>
    </source>
</evidence>
<evidence type="ECO:0000259" key="5">
    <source>
        <dbReference type="PROSITE" id="PS50109"/>
    </source>
</evidence>
<feature type="transmembrane region" description="Helical" evidence="4">
    <location>
        <begin position="107"/>
        <end position="130"/>
    </location>
</feature>
<feature type="transmembrane region" description="Helical" evidence="4">
    <location>
        <begin position="74"/>
        <end position="95"/>
    </location>
</feature>
<feature type="domain" description="Histidine kinase" evidence="5">
    <location>
        <begin position="192"/>
        <end position="381"/>
    </location>
</feature>
<proteinExistence type="predicted"/>
<dbReference type="EMBL" id="FNJB01000008">
    <property type="protein sequence ID" value="SDP38419.1"/>
    <property type="molecule type" value="Genomic_DNA"/>
</dbReference>
<dbReference type="GO" id="GO:0000155">
    <property type="term" value="F:phosphorelay sensor kinase activity"/>
    <property type="evidence" value="ECO:0007669"/>
    <property type="project" value="InterPro"/>
</dbReference>
<evidence type="ECO:0000313" key="7">
    <source>
        <dbReference type="Proteomes" id="UP000199651"/>
    </source>
</evidence>
<evidence type="ECO:0000256" key="3">
    <source>
        <dbReference type="ARBA" id="ARBA00023012"/>
    </source>
</evidence>
<dbReference type="InterPro" id="IPR036890">
    <property type="entry name" value="HATPase_C_sf"/>
</dbReference>
<dbReference type="SUPFAM" id="SSF55874">
    <property type="entry name" value="ATPase domain of HSP90 chaperone/DNA topoisomerase II/histidine kinase"/>
    <property type="match status" value="1"/>
</dbReference>
<dbReference type="STRING" id="504798.SAMN05421871_105361"/>
<dbReference type="Pfam" id="PF02518">
    <property type="entry name" value="HATPase_c"/>
    <property type="match status" value="1"/>
</dbReference>
<dbReference type="GO" id="GO:0046983">
    <property type="term" value="F:protein dimerization activity"/>
    <property type="evidence" value="ECO:0007669"/>
    <property type="project" value="InterPro"/>
</dbReference>
<dbReference type="PANTHER" id="PTHR24421">
    <property type="entry name" value="NITRATE/NITRITE SENSOR PROTEIN NARX-RELATED"/>
    <property type="match status" value="1"/>
</dbReference>
<dbReference type="OrthoDB" id="144293at2"/>
<dbReference type="InterPro" id="IPR050482">
    <property type="entry name" value="Sensor_HK_TwoCompSys"/>
</dbReference>
<dbReference type="InterPro" id="IPR011712">
    <property type="entry name" value="Sig_transdc_His_kin_sub3_dim/P"/>
</dbReference>
<dbReference type="Pfam" id="PF07730">
    <property type="entry name" value="HisKA_3"/>
    <property type="match status" value="1"/>
</dbReference>
<keyword evidence="2 6" id="KW-0418">Kinase</keyword>
<reference evidence="7" key="1">
    <citation type="submission" date="2016-10" db="EMBL/GenBank/DDBJ databases">
        <authorList>
            <person name="Varghese N."/>
            <person name="Submissions S."/>
        </authorList>
    </citation>
    <scope>NUCLEOTIDE SEQUENCE [LARGE SCALE GENOMIC DNA]</scope>
    <source>
        <strain evidence="7">IBRC-M 10655</strain>
    </source>
</reference>
<protein>
    <submittedName>
        <fullName evidence="6">Signal transduction histidine kinase</fullName>
    </submittedName>
</protein>
<dbReference type="PANTHER" id="PTHR24421:SF62">
    <property type="entry name" value="SENSORY TRANSDUCTION HISTIDINE KINASE"/>
    <property type="match status" value="1"/>
</dbReference>
<dbReference type="Gene3D" id="3.30.565.10">
    <property type="entry name" value="Histidine kinase-like ATPase, C-terminal domain"/>
    <property type="match status" value="1"/>
</dbReference>
<evidence type="ECO:0000256" key="1">
    <source>
        <dbReference type="ARBA" id="ARBA00022679"/>
    </source>
</evidence>
<dbReference type="CDD" id="cd16917">
    <property type="entry name" value="HATPase_UhpB-NarQ-NarX-like"/>
    <property type="match status" value="1"/>
</dbReference>
<keyword evidence="4" id="KW-1133">Transmembrane helix</keyword>
<feature type="transmembrane region" description="Helical" evidence="4">
    <location>
        <begin position="38"/>
        <end position="54"/>
    </location>
</feature>
<keyword evidence="4" id="KW-0812">Transmembrane</keyword>
<dbReference type="RefSeq" id="WP_091379222.1">
    <property type="nucleotide sequence ID" value="NZ_FNDV01000005.1"/>
</dbReference>
<sequence length="381" mass="40371">MTQVWDRSRWIWDVYFAIGYAAVVVIVVTGTQPADRQAGGLIALTALVAWYALYGRRVILTDDNPRGTVFVAGLAALFFTAVAFTPASTYALFMICPMVFMTFRLRISAPLVALFNVLPPIFSAVFAGISFDAHDFGLAFFGLAFSLLIGTYIHRIVGQSEERAVLITKLESSRAEVSRLSHEAGVNAERARLAGEIHDTLAQGFTSIITLVQAAESEVESEKARRLLDLAARTARENLAEARALVAALAPSALSGGSLADALGRQVERLRAETGVDARFHAEGAAPLPTGVEVLLLRAAQEALANVRKHAAASTVDVSLTQTDQGVTLRVTDDGVGFDPGAQTGGFGLRGMRARAEQAAATVTVRSAPGAGTTVTVEVLG</sequence>
<keyword evidence="4" id="KW-0472">Membrane</keyword>
<gene>
    <name evidence="6" type="ORF">SAMN05192558_108350</name>
</gene>
<keyword evidence="1" id="KW-0808">Transferase</keyword>
<keyword evidence="3" id="KW-0902">Two-component regulatory system</keyword>
<name>A0A1H0SA82_9PSEU</name>
<keyword evidence="7" id="KW-1185">Reference proteome</keyword>
<evidence type="ECO:0000313" key="6">
    <source>
        <dbReference type="EMBL" id="SDP38419.1"/>
    </source>
</evidence>
<dbReference type="AlphaFoldDB" id="A0A1H0SA82"/>
<dbReference type="InterPro" id="IPR003594">
    <property type="entry name" value="HATPase_dom"/>
</dbReference>
<dbReference type="PROSITE" id="PS50109">
    <property type="entry name" value="HIS_KIN"/>
    <property type="match status" value="1"/>
</dbReference>
<evidence type="ECO:0000256" key="4">
    <source>
        <dbReference type="SAM" id="Phobius"/>
    </source>
</evidence>
<feature type="transmembrane region" description="Helical" evidence="4">
    <location>
        <begin position="136"/>
        <end position="153"/>
    </location>
</feature>
<dbReference type="Gene3D" id="1.20.5.1930">
    <property type="match status" value="1"/>
</dbReference>
<dbReference type="GO" id="GO:0016020">
    <property type="term" value="C:membrane"/>
    <property type="evidence" value="ECO:0007669"/>
    <property type="project" value="InterPro"/>
</dbReference>
<dbReference type="SMART" id="SM00387">
    <property type="entry name" value="HATPase_c"/>
    <property type="match status" value="1"/>
</dbReference>
<dbReference type="InterPro" id="IPR005467">
    <property type="entry name" value="His_kinase_dom"/>
</dbReference>
<organism evidence="6 7">
    <name type="scientific">Actinokineospora alba</name>
    <dbReference type="NCBI Taxonomy" id="504798"/>
    <lineage>
        <taxon>Bacteria</taxon>
        <taxon>Bacillati</taxon>
        <taxon>Actinomycetota</taxon>
        <taxon>Actinomycetes</taxon>
        <taxon>Pseudonocardiales</taxon>
        <taxon>Pseudonocardiaceae</taxon>
        <taxon>Actinokineospora</taxon>
    </lineage>
</organism>
<dbReference type="Proteomes" id="UP000199651">
    <property type="component" value="Unassembled WGS sequence"/>
</dbReference>
<feature type="transmembrane region" description="Helical" evidence="4">
    <location>
        <begin position="12"/>
        <end position="31"/>
    </location>
</feature>
<dbReference type="InterPro" id="IPR017205">
    <property type="entry name" value="Sig_transdc_His_kinase_ChrS"/>
</dbReference>